<dbReference type="Proteomes" id="UP001054889">
    <property type="component" value="Unassembled WGS sequence"/>
</dbReference>
<name>A0AAV5FPL5_ELECO</name>
<comment type="caution">
    <text evidence="2">The sequence shown here is derived from an EMBL/GenBank/DDBJ whole genome shotgun (WGS) entry which is preliminary data.</text>
</comment>
<reference evidence="2" key="2">
    <citation type="submission" date="2021-12" db="EMBL/GenBank/DDBJ databases">
        <title>Resequencing data analysis of finger millet.</title>
        <authorList>
            <person name="Hatakeyama M."/>
            <person name="Aluri S."/>
            <person name="Balachadran M.T."/>
            <person name="Sivarajan S.R."/>
            <person name="Poveda L."/>
            <person name="Shimizu-Inatsugi R."/>
            <person name="Schlapbach R."/>
            <person name="Sreeman S.M."/>
            <person name="Shimizu K.K."/>
        </authorList>
    </citation>
    <scope>NUCLEOTIDE SEQUENCE</scope>
</reference>
<reference evidence="2" key="1">
    <citation type="journal article" date="2018" name="DNA Res.">
        <title>Multiple hybrid de novo genome assembly of finger millet, an orphan allotetraploid crop.</title>
        <authorList>
            <person name="Hatakeyama M."/>
            <person name="Aluri S."/>
            <person name="Balachadran M.T."/>
            <person name="Sivarajan S.R."/>
            <person name="Patrignani A."/>
            <person name="Gruter S."/>
            <person name="Poveda L."/>
            <person name="Shimizu-Inatsugi R."/>
            <person name="Baeten J."/>
            <person name="Francoijs K.J."/>
            <person name="Nataraja K.N."/>
            <person name="Reddy Y.A.N."/>
            <person name="Phadnis S."/>
            <person name="Ravikumar R.L."/>
            <person name="Schlapbach R."/>
            <person name="Sreeman S.M."/>
            <person name="Shimizu K.K."/>
        </authorList>
    </citation>
    <scope>NUCLEOTIDE SEQUENCE</scope>
</reference>
<dbReference type="EMBL" id="BQKI01000090">
    <property type="protein sequence ID" value="GJN36798.1"/>
    <property type="molecule type" value="Genomic_DNA"/>
</dbReference>
<dbReference type="AlphaFoldDB" id="A0AAV5FPL5"/>
<feature type="region of interest" description="Disordered" evidence="1">
    <location>
        <begin position="1"/>
        <end position="29"/>
    </location>
</feature>
<keyword evidence="3" id="KW-1185">Reference proteome</keyword>
<proteinExistence type="predicted"/>
<organism evidence="2 3">
    <name type="scientific">Eleusine coracana subsp. coracana</name>
    <dbReference type="NCBI Taxonomy" id="191504"/>
    <lineage>
        <taxon>Eukaryota</taxon>
        <taxon>Viridiplantae</taxon>
        <taxon>Streptophyta</taxon>
        <taxon>Embryophyta</taxon>
        <taxon>Tracheophyta</taxon>
        <taxon>Spermatophyta</taxon>
        <taxon>Magnoliopsida</taxon>
        <taxon>Liliopsida</taxon>
        <taxon>Poales</taxon>
        <taxon>Poaceae</taxon>
        <taxon>PACMAD clade</taxon>
        <taxon>Chloridoideae</taxon>
        <taxon>Cynodonteae</taxon>
        <taxon>Eleusininae</taxon>
        <taxon>Eleusine</taxon>
    </lineage>
</organism>
<sequence length="99" mass="11342">MMLGLEDADQQGLEEAGRWSTRRRTNKSEGGALVAVVSSPWEQINRQDGVFVAVGSSSPWEQIDPVVRSSSWTRPRRVLVVARGCRRASWEQIDRRRFW</sequence>
<accession>A0AAV5FPL5</accession>
<gene>
    <name evidence="2" type="primary">gb25694</name>
    <name evidence="2" type="ORF">PR202_gb25694</name>
</gene>
<evidence type="ECO:0000256" key="1">
    <source>
        <dbReference type="SAM" id="MobiDB-lite"/>
    </source>
</evidence>
<evidence type="ECO:0000313" key="3">
    <source>
        <dbReference type="Proteomes" id="UP001054889"/>
    </source>
</evidence>
<protein>
    <submittedName>
        <fullName evidence="2">Uncharacterized protein</fullName>
    </submittedName>
</protein>
<evidence type="ECO:0000313" key="2">
    <source>
        <dbReference type="EMBL" id="GJN36798.1"/>
    </source>
</evidence>